<dbReference type="EMBL" id="LWCA01001545">
    <property type="protein sequence ID" value="OAF64905.1"/>
    <property type="molecule type" value="Genomic_DNA"/>
</dbReference>
<reference evidence="1 2" key="1">
    <citation type="submission" date="2016-04" db="EMBL/GenBank/DDBJ databases">
        <title>The genome of Intoshia linei affirms orthonectids as highly simplified spiralians.</title>
        <authorList>
            <person name="Mikhailov K.V."/>
            <person name="Slusarev G.S."/>
            <person name="Nikitin M.A."/>
            <person name="Logacheva M.D."/>
            <person name="Penin A."/>
            <person name="Aleoshin V."/>
            <person name="Panchin Y.V."/>
        </authorList>
    </citation>
    <scope>NUCLEOTIDE SEQUENCE [LARGE SCALE GENOMIC DNA]</scope>
    <source>
        <strain evidence="1">Intl2013</strain>
        <tissue evidence="1">Whole animal</tissue>
    </source>
</reference>
<comment type="caution">
    <text evidence="1">The sequence shown here is derived from an EMBL/GenBank/DDBJ whole genome shotgun (WGS) entry which is preliminary data.</text>
</comment>
<accession>A0A177ASE6</accession>
<evidence type="ECO:0000313" key="2">
    <source>
        <dbReference type="Proteomes" id="UP000078046"/>
    </source>
</evidence>
<organism evidence="1 2">
    <name type="scientific">Intoshia linei</name>
    <dbReference type="NCBI Taxonomy" id="1819745"/>
    <lineage>
        <taxon>Eukaryota</taxon>
        <taxon>Metazoa</taxon>
        <taxon>Spiralia</taxon>
        <taxon>Lophotrochozoa</taxon>
        <taxon>Mesozoa</taxon>
        <taxon>Orthonectida</taxon>
        <taxon>Rhopaluridae</taxon>
        <taxon>Intoshia</taxon>
    </lineage>
</organism>
<proteinExistence type="predicted"/>
<evidence type="ECO:0000313" key="1">
    <source>
        <dbReference type="EMBL" id="OAF64905.1"/>
    </source>
</evidence>
<dbReference type="Proteomes" id="UP000078046">
    <property type="component" value="Unassembled WGS sequence"/>
</dbReference>
<gene>
    <name evidence="1" type="ORF">A3Q56_07357</name>
</gene>
<sequence>MKQLKIYFNGYPIICNGITKYTTCQNLINKLSHSLKIKENFVVFAVSERTKSPFSKKHFLKPSDFIINPLYNYIFMCISSLKNNVKYPIVNLYNFQNFNKFVKYCMKECLSRKEQIEKMINIALPVSVKTKLDLASFNACSTVDPNDNLNCGNQPVWEKYIPERLYENEHFSSDKFGKIFNFINGDKDSLFNNKNILNYISTIPEKDQENYISEIFNIFECGKKLQNYNQEIKILSTILDELIEGSHKSNERIFPLINKYKDTLNYEEMYRLQTLKKFEHLRNAIVMSTSKSVLLKMKFEKLNDVHYNTGKVKQVKPINIVQYCYQNVNQKNDHYLENYVSSTDASSSNESILQNFEESSLVNFKAVPNHLELEEG</sequence>
<name>A0A177ASE6_9BILA</name>
<protein>
    <submittedName>
        <fullName evidence="1">Uncharacterized protein</fullName>
    </submittedName>
</protein>
<dbReference type="AlphaFoldDB" id="A0A177ASE6"/>
<keyword evidence="2" id="KW-1185">Reference proteome</keyword>